<comment type="caution">
    <text evidence="1">The sequence shown here is derived from an EMBL/GenBank/DDBJ whole genome shotgun (WGS) entry which is preliminary data.</text>
</comment>
<dbReference type="EMBL" id="JBBWWR010000014">
    <property type="protein sequence ID" value="KAK8953268.1"/>
    <property type="molecule type" value="Genomic_DNA"/>
</dbReference>
<proteinExistence type="predicted"/>
<dbReference type="Proteomes" id="UP001412067">
    <property type="component" value="Unassembled WGS sequence"/>
</dbReference>
<reference evidence="1 2" key="1">
    <citation type="journal article" date="2022" name="Nat. Plants">
        <title>Genomes of leafy and leafless Platanthera orchids illuminate the evolution of mycoheterotrophy.</title>
        <authorList>
            <person name="Li M.H."/>
            <person name="Liu K.W."/>
            <person name="Li Z."/>
            <person name="Lu H.C."/>
            <person name="Ye Q.L."/>
            <person name="Zhang D."/>
            <person name="Wang J.Y."/>
            <person name="Li Y.F."/>
            <person name="Zhong Z.M."/>
            <person name="Liu X."/>
            <person name="Yu X."/>
            <person name="Liu D.K."/>
            <person name="Tu X.D."/>
            <person name="Liu B."/>
            <person name="Hao Y."/>
            <person name="Liao X.Y."/>
            <person name="Jiang Y.T."/>
            <person name="Sun W.H."/>
            <person name="Chen J."/>
            <person name="Chen Y.Q."/>
            <person name="Ai Y."/>
            <person name="Zhai J.W."/>
            <person name="Wu S.S."/>
            <person name="Zhou Z."/>
            <person name="Hsiao Y.Y."/>
            <person name="Wu W.L."/>
            <person name="Chen Y.Y."/>
            <person name="Lin Y.F."/>
            <person name="Hsu J.L."/>
            <person name="Li C.Y."/>
            <person name="Wang Z.W."/>
            <person name="Zhao X."/>
            <person name="Zhong W.Y."/>
            <person name="Ma X.K."/>
            <person name="Ma L."/>
            <person name="Huang J."/>
            <person name="Chen G.Z."/>
            <person name="Huang M.Z."/>
            <person name="Huang L."/>
            <person name="Peng D.H."/>
            <person name="Luo Y.B."/>
            <person name="Zou S.Q."/>
            <person name="Chen S.P."/>
            <person name="Lan S."/>
            <person name="Tsai W.C."/>
            <person name="Van de Peer Y."/>
            <person name="Liu Z.J."/>
        </authorList>
    </citation>
    <scope>NUCLEOTIDE SEQUENCE [LARGE SCALE GENOMIC DNA]</scope>
    <source>
        <strain evidence="1">Lor288</strain>
    </source>
</reference>
<evidence type="ECO:0000313" key="1">
    <source>
        <dbReference type="EMBL" id="KAK8953268.1"/>
    </source>
</evidence>
<gene>
    <name evidence="1" type="ORF">KSP40_PGU002157</name>
</gene>
<evidence type="ECO:0000313" key="2">
    <source>
        <dbReference type="Proteomes" id="UP001412067"/>
    </source>
</evidence>
<protein>
    <submittedName>
        <fullName evidence="1">Uncharacterized protein</fullName>
    </submittedName>
</protein>
<accession>A0ABR2LY10</accession>
<name>A0ABR2LY10_9ASPA</name>
<organism evidence="1 2">
    <name type="scientific">Platanthera guangdongensis</name>
    <dbReference type="NCBI Taxonomy" id="2320717"/>
    <lineage>
        <taxon>Eukaryota</taxon>
        <taxon>Viridiplantae</taxon>
        <taxon>Streptophyta</taxon>
        <taxon>Embryophyta</taxon>
        <taxon>Tracheophyta</taxon>
        <taxon>Spermatophyta</taxon>
        <taxon>Magnoliopsida</taxon>
        <taxon>Liliopsida</taxon>
        <taxon>Asparagales</taxon>
        <taxon>Orchidaceae</taxon>
        <taxon>Orchidoideae</taxon>
        <taxon>Orchideae</taxon>
        <taxon>Orchidinae</taxon>
        <taxon>Platanthera</taxon>
    </lineage>
</organism>
<keyword evidence="2" id="KW-1185">Reference proteome</keyword>
<sequence>MRPPWVAGGPGAARAALDSEAATQSILEVIHDINQAAIGTQNDAPDVHMNEILTRVGVSFPAQHTALAEPFSSSACLANMPSSLPAEKVRKKGLKFKLSEMVKVFYSGKELRMINLLQFKKYVQILCFILFMQKYNYGQRLQGCQPKLSPCDHLPNWRRLTAHFAGEDIYGGSDRLLSQVVPRKVIVVNLAAMVGRGEMLDPASQRKNRLHLLLKHSNFECSSEVTHPTAKRERKEGLTVKILEVSMNSVGFDDYSHDISAYHNTVENHLYRNGSIHYHRSVATYRAIKMKFLLVMLSGYFYRWR</sequence>